<feature type="region of interest" description="Disordered" evidence="1">
    <location>
        <begin position="1"/>
        <end position="59"/>
    </location>
</feature>
<evidence type="ECO:0000313" key="4">
    <source>
        <dbReference type="Proteomes" id="UP000689195"/>
    </source>
</evidence>
<feature type="transmembrane region" description="Helical" evidence="2">
    <location>
        <begin position="417"/>
        <end position="438"/>
    </location>
</feature>
<gene>
    <name evidence="3" type="ORF">PPENT_87.1.T0820161</name>
</gene>
<feature type="compositionally biased region" description="Basic and acidic residues" evidence="1">
    <location>
        <begin position="527"/>
        <end position="536"/>
    </location>
</feature>
<proteinExistence type="predicted"/>
<dbReference type="OrthoDB" id="305992at2759"/>
<dbReference type="Proteomes" id="UP000689195">
    <property type="component" value="Unassembled WGS sequence"/>
</dbReference>
<dbReference type="AlphaFoldDB" id="A0A8S1W2B2"/>
<comment type="caution">
    <text evidence="3">The sequence shown here is derived from an EMBL/GenBank/DDBJ whole genome shotgun (WGS) entry which is preliminary data.</text>
</comment>
<organism evidence="3 4">
    <name type="scientific">Paramecium pentaurelia</name>
    <dbReference type="NCBI Taxonomy" id="43138"/>
    <lineage>
        <taxon>Eukaryota</taxon>
        <taxon>Sar</taxon>
        <taxon>Alveolata</taxon>
        <taxon>Ciliophora</taxon>
        <taxon>Intramacronucleata</taxon>
        <taxon>Oligohymenophorea</taxon>
        <taxon>Peniculida</taxon>
        <taxon>Parameciidae</taxon>
        <taxon>Paramecium</taxon>
    </lineage>
</organism>
<keyword evidence="4" id="KW-1185">Reference proteome</keyword>
<feature type="region of interest" description="Disordered" evidence="1">
    <location>
        <begin position="527"/>
        <end position="576"/>
    </location>
</feature>
<evidence type="ECO:0000313" key="3">
    <source>
        <dbReference type="EMBL" id="CAD8184144.1"/>
    </source>
</evidence>
<sequence length="576" mass="67612">MLKKLKQQTKDAYNKHFGKDQYKEMKDEESNKNQDFTKSPLSLPNQFKSDDYNNKSDQFNQNQNVEKNLSEVPQLDFTKALIPEELIQQIQEQEIQQIAEEQAKKKQTKPKQNDDIPDFLNKKICLDENGDNYYEVAAQKAKEQNSTLHQLKTFVSEKANDAQKQVKKQLKKLDTHIKNKILEKKQHINLWIAGKVDTQIISLMSSIEPKITDSVKKSVPYDFMQDFVQDTAINLWKDFTDVIRLELRAKLETNKIEIKKRESKGLISNIRNFILYSLYPADLTNRDHMRRISFKIMKICQLLPYMGIQPLMFCIILLCINKDEEFQLVNYIADYKSIQFITNGLFPCFLAYFHYLFFDCGPGNHHQVQVLIFTLIIQVLTVWIAYLYLLKSYSRGAFLKDQLTITSDTKGGRLKYFLIYDLICLTISIVLSIFLYIYKIKDSHTQSFGDLLFFTRTVYALLSIPFVCFIFPFFVKMLTNAIPTGYDKYGNCIPSLSTIQISYKETKLKRQGLIDIEEILERDLLDKNENDDKQQEEQNNDNNKSIQKKENKNQNDQEDKNNKTKKQNKEIQNIVE</sequence>
<dbReference type="PANTHER" id="PTHR40849">
    <property type="entry name" value="C2 CALCIUM-DEPENDENT MEMBRANE TARGETING"/>
    <property type="match status" value="1"/>
</dbReference>
<feature type="compositionally biased region" description="Basic and acidic residues" evidence="1">
    <location>
        <begin position="8"/>
        <end position="32"/>
    </location>
</feature>
<evidence type="ECO:0000256" key="2">
    <source>
        <dbReference type="SAM" id="Phobius"/>
    </source>
</evidence>
<name>A0A8S1W2B2_9CILI</name>
<keyword evidence="2" id="KW-1133">Transmembrane helix</keyword>
<feature type="transmembrane region" description="Helical" evidence="2">
    <location>
        <begin position="340"/>
        <end position="358"/>
    </location>
</feature>
<keyword evidence="2" id="KW-0472">Membrane</keyword>
<evidence type="ECO:0008006" key="5">
    <source>
        <dbReference type="Google" id="ProtNLM"/>
    </source>
</evidence>
<evidence type="ECO:0000256" key="1">
    <source>
        <dbReference type="SAM" id="MobiDB-lite"/>
    </source>
</evidence>
<reference evidence="3" key="1">
    <citation type="submission" date="2021-01" db="EMBL/GenBank/DDBJ databases">
        <authorList>
            <consortium name="Genoscope - CEA"/>
            <person name="William W."/>
        </authorList>
    </citation>
    <scope>NUCLEOTIDE SEQUENCE</scope>
</reference>
<protein>
    <recommendedName>
        <fullName evidence="5">Transmembrane protein</fullName>
    </recommendedName>
</protein>
<accession>A0A8S1W2B2</accession>
<dbReference type="EMBL" id="CAJJDO010000082">
    <property type="protein sequence ID" value="CAD8184144.1"/>
    <property type="molecule type" value="Genomic_DNA"/>
</dbReference>
<feature type="transmembrane region" description="Helical" evidence="2">
    <location>
        <begin position="370"/>
        <end position="390"/>
    </location>
</feature>
<feature type="transmembrane region" description="Helical" evidence="2">
    <location>
        <begin position="458"/>
        <end position="478"/>
    </location>
</feature>
<dbReference type="PANTHER" id="PTHR40849:SF2">
    <property type="entry name" value="RGS DOMAIN-CONTAINING PROTEIN"/>
    <property type="match status" value="1"/>
</dbReference>
<feature type="compositionally biased region" description="Polar residues" evidence="1">
    <location>
        <begin position="33"/>
        <end position="47"/>
    </location>
</feature>
<keyword evidence="2" id="KW-0812">Transmembrane</keyword>
<feature type="transmembrane region" description="Helical" evidence="2">
    <location>
        <begin position="302"/>
        <end position="320"/>
    </location>
</feature>
<feature type="compositionally biased region" description="Basic and acidic residues" evidence="1">
    <location>
        <begin position="547"/>
        <end position="562"/>
    </location>
</feature>